<sequence>MADPPMNTNVPLENQQIPQQQEEAKNQTMKTQQQRQRLCDYCNDSTALLYCRADSAKLCLSCDREVHSTNQLFSKHFRSLLCDSCDESPASIFCETEHSVLCQNCDWQRHKLSLSLVHNRRSTEGFNGCPKVRDLLAIVGFEDMDKKDLFLNEDCDNINDSIDALIGFDDGLSDFLIWETPNFASLNDLIVAADSEHNFQAMGVPSLRKNRNVACGQHKEEILRQLRELAKLEPSLNYESLDPVIQFQSLMQEKNLQPGNKYTGCENDVEPISFPSYEGSAFQWFSSCEAENQDLLPSTLFGDCFEENSMAPDKQLDINGSISQSTDGHGEQSQHPIINRSTSDFTQVVRHEPNSQDRDSALSRYKEKKKTRRFDKHIRYESRKARAESRTRIKGRFAKTDH</sequence>
<dbReference type="GO" id="GO:0008270">
    <property type="term" value="F:zinc ion binding"/>
    <property type="evidence" value="ECO:0007669"/>
    <property type="project" value="UniProtKB-KW"/>
</dbReference>
<dbReference type="SMART" id="SM00336">
    <property type="entry name" value="BBOX"/>
    <property type="match status" value="2"/>
</dbReference>
<comment type="similarity">
    <text evidence="2">Belongs to the CONSTANS family.</text>
</comment>
<evidence type="ECO:0000256" key="9">
    <source>
        <dbReference type="PROSITE-ProRule" id="PRU00357"/>
    </source>
</evidence>
<accession>A0A1Q3CT03</accession>
<keyword evidence="6" id="KW-0862">Zinc</keyword>
<dbReference type="EMBL" id="BDDD01002865">
    <property type="protein sequence ID" value="GAV83379.1"/>
    <property type="molecule type" value="Genomic_DNA"/>
</dbReference>
<feature type="compositionally biased region" description="Basic residues" evidence="10">
    <location>
        <begin position="366"/>
        <end position="376"/>
    </location>
</feature>
<proteinExistence type="inferred from homology"/>
<evidence type="ECO:0000259" key="12">
    <source>
        <dbReference type="PROSITE" id="PS51017"/>
    </source>
</evidence>
<dbReference type="PROSITE" id="PS51017">
    <property type="entry name" value="CCT"/>
    <property type="match status" value="1"/>
</dbReference>
<dbReference type="InterPro" id="IPR010402">
    <property type="entry name" value="CCT_domain"/>
</dbReference>
<dbReference type="PROSITE" id="PS50119">
    <property type="entry name" value="ZF_BBOX"/>
    <property type="match status" value="2"/>
</dbReference>
<dbReference type="InterPro" id="IPR000315">
    <property type="entry name" value="Znf_B-box"/>
</dbReference>
<evidence type="ECO:0000256" key="8">
    <source>
        <dbReference type="PROSITE-ProRule" id="PRU00024"/>
    </source>
</evidence>
<feature type="domain" description="B box-type" evidence="11">
    <location>
        <begin position="77"/>
        <end position="123"/>
    </location>
</feature>
<dbReference type="AlphaFoldDB" id="A0A1Q3CT03"/>
<comment type="caution">
    <text evidence="13">The sequence shown here is derived from an EMBL/GenBank/DDBJ whole genome shotgun (WGS) entry which is preliminary data.</text>
</comment>
<feature type="region of interest" description="Disordered" evidence="10">
    <location>
        <begin position="1"/>
        <end position="29"/>
    </location>
</feature>
<evidence type="ECO:0000256" key="4">
    <source>
        <dbReference type="ARBA" id="ARBA00022737"/>
    </source>
</evidence>
<feature type="compositionally biased region" description="Basic and acidic residues" evidence="10">
    <location>
        <begin position="349"/>
        <end position="365"/>
    </location>
</feature>
<evidence type="ECO:0000256" key="10">
    <source>
        <dbReference type="SAM" id="MobiDB-lite"/>
    </source>
</evidence>
<evidence type="ECO:0000313" key="13">
    <source>
        <dbReference type="EMBL" id="GAV83379.1"/>
    </source>
</evidence>
<protein>
    <submittedName>
        <fullName evidence="13">Zf-B_box domain-containing protein/CCT domain-containing protein</fullName>
    </submittedName>
</protein>
<dbReference type="InterPro" id="IPR049808">
    <property type="entry name" value="CONSTANS-like_Bbox1"/>
</dbReference>
<keyword evidence="3" id="KW-0479">Metal-binding</keyword>
<keyword evidence="14" id="KW-1185">Reference proteome</keyword>
<dbReference type="InParanoid" id="A0A1Q3CT03"/>
<evidence type="ECO:0000313" key="14">
    <source>
        <dbReference type="Proteomes" id="UP000187406"/>
    </source>
</evidence>
<organism evidence="13 14">
    <name type="scientific">Cephalotus follicularis</name>
    <name type="common">Albany pitcher plant</name>
    <dbReference type="NCBI Taxonomy" id="3775"/>
    <lineage>
        <taxon>Eukaryota</taxon>
        <taxon>Viridiplantae</taxon>
        <taxon>Streptophyta</taxon>
        <taxon>Embryophyta</taxon>
        <taxon>Tracheophyta</taxon>
        <taxon>Spermatophyta</taxon>
        <taxon>Magnoliopsida</taxon>
        <taxon>eudicotyledons</taxon>
        <taxon>Gunneridae</taxon>
        <taxon>Pentapetalae</taxon>
        <taxon>rosids</taxon>
        <taxon>fabids</taxon>
        <taxon>Oxalidales</taxon>
        <taxon>Cephalotaceae</taxon>
        <taxon>Cephalotus</taxon>
    </lineage>
</organism>
<dbReference type="CDD" id="cd19821">
    <property type="entry name" value="Bbox1_BBX-like"/>
    <property type="match status" value="1"/>
</dbReference>
<feature type="compositionally biased region" description="Basic and acidic residues" evidence="10">
    <location>
        <begin position="377"/>
        <end position="391"/>
    </location>
</feature>
<evidence type="ECO:0000256" key="1">
    <source>
        <dbReference type="ARBA" id="ARBA00004123"/>
    </source>
</evidence>
<name>A0A1Q3CT03_CEPFO</name>
<dbReference type="FunCoup" id="A0A1Q3CT03">
    <property type="interactions" value="104"/>
</dbReference>
<feature type="compositionally biased region" description="Basic residues" evidence="10">
    <location>
        <begin position="392"/>
        <end position="402"/>
    </location>
</feature>
<feature type="compositionally biased region" description="Polar residues" evidence="10">
    <location>
        <begin position="318"/>
        <end position="346"/>
    </location>
</feature>
<dbReference type="PANTHER" id="PTHR31717">
    <property type="entry name" value="ZINC FINGER PROTEIN CONSTANS-LIKE 10"/>
    <property type="match status" value="1"/>
</dbReference>
<keyword evidence="7 9" id="KW-0539">Nucleus</keyword>
<evidence type="ECO:0000256" key="5">
    <source>
        <dbReference type="ARBA" id="ARBA00022771"/>
    </source>
</evidence>
<comment type="subcellular location">
    <subcellularLocation>
        <location evidence="1 9">Nucleus</location>
    </subcellularLocation>
</comment>
<dbReference type="OrthoDB" id="153872at2759"/>
<dbReference type="GO" id="GO:0006355">
    <property type="term" value="P:regulation of DNA-templated transcription"/>
    <property type="evidence" value="ECO:0007669"/>
    <property type="project" value="UniProtKB-ARBA"/>
</dbReference>
<evidence type="ECO:0000256" key="3">
    <source>
        <dbReference type="ARBA" id="ARBA00022723"/>
    </source>
</evidence>
<dbReference type="Proteomes" id="UP000187406">
    <property type="component" value="Unassembled WGS sequence"/>
</dbReference>
<dbReference type="PANTHER" id="PTHR31717:SF58">
    <property type="entry name" value="ZINC FINGER PROTEIN CONSTANS-LIKE 13"/>
    <property type="match status" value="1"/>
</dbReference>
<evidence type="ECO:0000256" key="7">
    <source>
        <dbReference type="ARBA" id="ARBA00023242"/>
    </source>
</evidence>
<reference evidence="14" key="1">
    <citation type="submission" date="2016-04" db="EMBL/GenBank/DDBJ databases">
        <title>Cephalotus genome sequencing.</title>
        <authorList>
            <person name="Fukushima K."/>
            <person name="Hasebe M."/>
            <person name="Fang X."/>
        </authorList>
    </citation>
    <scope>NUCLEOTIDE SEQUENCE [LARGE SCALE GENOMIC DNA]</scope>
    <source>
        <strain evidence="14">cv. St1</strain>
    </source>
</reference>
<feature type="domain" description="B box-type" evidence="11">
    <location>
        <begin position="34"/>
        <end position="81"/>
    </location>
</feature>
<evidence type="ECO:0000259" key="11">
    <source>
        <dbReference type="PROSITE" id="PS50119"/>
    </source>
</evidence>
<feature type="region of interest" description="Disordered" evidence="10">
    <location>
        <begin position="315"/>
        <end position="402"/>
    </location>
</feature>
<dbReference type="GO" id="GO:0005634">
    <property type="term" value="C:nucleus"/>
    <property type="evidence" value="ECO:0007669"/>
    <property type="project" value="UniProtKB-SubCell"/>
</dbReference>
<dbReference type="Pfam" id="PF06203">
    <property type="entry name" value="CCT"/>
    <property type="match status" value="1"/>
</dbReference>
<gene>
    <name evidence="13" type="ORF">CFOL_v3_26827</name>
</gene>
<keyword evidence="5 8" id="KW-0863">Zinc-finger</keyword>
<evidence type="ECO:0000256" key="6">
    <source>
        <dbReference type="ARBA" id="ARBA00022833"/>
    </source>
</evidence>
<dbReference type="Pfam" id="PF00643">
    <property type="entry name" value="zf-B_box"/>
    <property type="match status" value="2"/>
</dbReference>
<evidence type="ECO:0000256" key="2">
    <source>
        <dbReference type="ARBA" id="ARBA00010024"/>
    </source>
</evidence>
<feature type="domain" description="CCT" evidence="12">
    <location>
        <begin position="358"/>
        <end position="400"/>
    </location>
</feature>
<keyword evidence="4" id="KW-0677">Repeat</keyword>